<dbReference type="Pfam" id="PF13499">
    <property type="entry name" value="EF-hand_7"/>
    <property type="match status" value="1"/>
</dbReference>
<feature type="domain" description="EF-hand" evidence="18">
    <location>
        <begin position="627"/>
        <end position="662"/>
    </location>
</feature>
<keyword evidence="5" id="KW-0808">Transferase</keyword>
<keyword evidence="8 15" id="KW-0547">Nucleotide-binding</keyword>
<dbReference type="STRING" id="1169540.A0A0G4EQS3"/>
<feature type="domain" description="EF-hand" evidence="18">
    <location>
        <begin position="146"/>
        <end position="181"/>
    </location>
</feature>
<evidence type="ECO:0000256" key="10">
    <source>
        <dbReference type="ARBA" id="ARBA00022837"/>
    </source>
</evidence>
<evidence type="ECO:0000256" key="11">
    <source>
        <dbReference type="ARBA" id="ARBA00022840"/>
    </source>
</evidence>
<comment type="subunit">
    <text evidence="2">Monomer.</text>
</comment>
<evidence type="ECO:0000256" key="6">
    <source>
        <dbReference type="ARBA" id="ARBA00022723"/>
    </source>
</evidence>
<keyword evidence="7" id="KW-0677">Repeat</keyword>
<evidence type="ECO:0000313" key="20">
    <source>
        <dbReference type="Proteomes" id="UP000041254"/>
    </source>
</evidence>
<keyword evidence="11 15" id="KW-0067">ATP-binding</keyword>
<dbReference type="InterPro" id="IPR017441">
    <property type="entry name" value="Protein_kinase_ATP_BS"/>
</dbReference>
<dbReference type="PhylomeDB" id="A0A0G4EQS3"/>
<dbReference type="InterPro" id="IPR002048">
    <property type="entry name" value="EF_hand_dom"/>
</dbReference>
<evidence type="ECO:0000259" key="17">
    <source>
        <dbReference type="PROSITE" id="PS50011"/>
    </source>
</evidence>
<dbReference type="GO" id="GO:0005524">
    <property type="term" value="F:ATP binding"/>
    <property type="evidence" value="ECO:0007669"/>
    <property type="project" value="UniProtKB-UniRule"/>
</dbReference>
<feature type="domain" description="EF-hand" evidence="18">
    <location>
        <begin position="666"/>
        <end position="701"/>
    </location>
</feature>
<feature type="region of interest" description="Disordered" evidence="16">
    <location>
        <begin position="189"/>
        <end position="240"/>
    </location>
</feature>
<dbReference type="AlphaFoldDB" id="A0A0G4EQS3"/>
<keyword evidence="10" id="KW-0106">Calcium</keyword>
<evidence type="ECO:0000256" key="2">
    <source>
        <dbReference type="ARBA" id="ARBA00011245"/>
    </source>
</evidence>
<dbReference type="InterPro" id="IPR018247">
    <property type="entry name" value="EF_Hand_1_Ca_BS"/>
</dbReference>
<evidence type="ECO:0000256" key="1">
    <source>
        <dbReference type="ARBA" id="ARBA00001946"/>
    </source>
</evidence>
<accession>A0A0G4EQS3</accession>
<feature type="compositionally biased region" description="Polar residues" evidence="16">
    <location>
        <begin position="196"/>
        <end position="210"/>
    </location>
</feature>
<comment type="cofactor">
    <cofactor evidence="1">
        <name>Mg(2+)</name>
        <dbReference type="ChEBI" id="CHEBI:18420"/>
    </cofactor>
</comment>
<dbReference type="InterPro" id="IPR050205">
    <property type="entry name" value="CDPK_Ser/Thr_kinases"/>
</dbReference>
<dbReference type="InParanoid" id="A0A0G4EQS3"/>
<evidence type="ECO:0000256" key="13">
    <source>
        <dbReference type="ARBA" id="ARBA00047899"/>
    </source>
</evidence>
<feature type="domain" description="Protein kinase" evidence="17">
    <location>
        <begin position="259"/>
        <end position="544"/>
    </location>
</feature>
<evidence type="ECO:0000313" key="19">
    <source>
        <dbReference type="EMBL" id="CEM00578.1"/>
    </source>
</evidence>
<dbReference type="PANTHER" id="PTHR24349">
    <property type="entry name" value="SERINE/THREONINE-PROTEIN KINASE"/>
    <property type="match status" value="1"/>
</dbReference>
<organism evidence="19 20">
    <name type="scientific">Vitrella brassicaformis (strain CCMP3155)</name>
    <dbReference type="NCBI Taxonomy" id="1169540"/>
    <lineage>
        <taxon>Eukaryota</taxon>
        <taxon>Sar</taxon>
        <taxon>Alveolata</taxon>
        <taxon>Colpodellida</taxon>
        <taxon>Vitrellaceae</taxon>
        <taxon>Vitrella</taxon>
    </lineage>
</organism>
<dbReference type="PROSITE" id="PS50222">
    <property type="entry name" value="EF_HAND_2"/>
    <property type="match status" value="4"/>
</dbReference>
<evidence type="ECO:0000256" key="3">
    <source>
        <dbReference type="ARBA" id="ARBA00012513"/>
    </source>
</evidence>
<evidence type="ECO:0000256" key="7">
    <source>
        <dbReference type="ARBA" id="ARBA00022737"/>
    </source>
</evidence>
<dbReference type="PROSITE" id="PS00018">
    <property type="entry name" value="EF_HAND_1"/>
    <property type="match status" value="4"/>
</dbReference>
<keyword evidence="20" id="KW-1185">Reference proteome</keyword>
<dbReference type="GO" id="GO:0004674">
    <property type="term" value="F:protein serine/threonine kinase activity"/>
    <property type="evidence" value="ECO:0007669"/>
    <property type="project" value="UniProtKB-KW"/>
</dbReference>
<evidence type="ECO:0000256" key="16">
    <source>
        <dbReference type="SAM" id="MobiDB-lite"/>
    </source>
</evidence>
<dbReference type="InterPro" id="IPR011992">
    <property type="entry name" value="EF-hand-dom_pair"/>
</dbReference>
<dbReference type="Proteomes" id="UP000041254">
    <property type="component" value="Unassembled WGS sequence"/>
</dbReference>
<keyword evidence="6" id="KW-0479">Metal-binding</keyword>
<evidence type="ECO:0000256" key="14">
    <source>
        <dbReference type="ARBA" id="ARBA00048679"/>
    </source>
</evidence>
<dbReference type="PROSITE" id="PS50011">
    <property type="entry name" value="PROTEIN_KINASE_DOM"/>
    <property type="match status" value="1"/>
</dbReference>
<dbReference type="OrthoDB" id="1738954at2759"/>
<protein>
    <recommendedName>
        <fullName evidence="3">non-specific serine/threonine protein kinase</fullName>
        <ecNumber evidence="3">2.7.11.1</ecNumber>
    </recommendedName>
</protein>
<dbReference type="InterPro" id="IPR008271">
    <property type="entry name" value="Ser/Thr_kinase_AS"/>
</dbReference>
<evidence type="ECO:0000256" key="4">
    <source>
        <dbReference type="ARBA" id="ARBA00022527"/>
    </source>
</evidence>
<dbReference type="SUPFAM" id="SSF56112">
    <property type="entry name" value="Protein kinase-like (PK-like)"/>
    <property type="match status" value="1"/>
</dbReference>
<feature type="compositionally biased region" description="Low complexity" evidence="16">
    <location>
        <begin position="215"/>
        <end position="226"/>
    </location>
</feature>
<evidence type="ECO:0000256" key="15">
    <source>
        <dbReference type="PROSITE-ProRule" id="PRU10141"/>
    </source>
</evidence>
<dbReference type="Gene3D" id="1.10.238.10">
    <property type="entry name" value="EF-hand"/>
    <property type="match status" value="2"/>
</dbReference>
<evidence type="ECO:0000256" key="9">
    <source>
        <dbReference type="ARBA" id="ARBA00022777"/>
    </source>
</evidence>
<sequence>MPLKEAEKEAVQRKILNSALPDSHLHVKFLNENETHYLTLKIFLEDKDEKRFLQYVETQLRPEKAPGALDINAQTSSRTRKLRSFTPVEQDSRLAQVLENSEAFTKEAWANFLKFDKNQDKCLDLQEVKQLVQRLCHNFNVTIDLQDENALWQRMQHFDRSGDGKLQFQEFVEMFRELVREVGEALERSKQRVPELNSSSSSGSTHYPNSRRQDGSAAGGSSPNASMMNGFPGKKRSGLGGMRSVPIVQLQNRRIEEYYEIEDEVGHGKFGRVFAARQKSSGALHICKVIVKKTNDVSIADMEHLIQVEVEIMRSLDHPHIIKVLQVFENETYAYIIMETCEGETLLRATWHRLFKEKRICPFSEDEASRIIGQLLSALAHAHHNRVVHKDVKPENIIFVQKDYGEVQKDFASPIKLIDFGLAERIPPDRSHCRKRGGTLQYFPPEVFGEKSRLDFKCDVWAAGVVLYILLTGAMPFVPVKPKNDHETQQLIRDITEGTPDALKPSPRNLTWLSADAIDLLKRMLNKDPSERPHATELLSHPWLRRVRQKHDEASPAITPELLARMRAYTRDSELRKALKYLIAHSLDLKLPVVQEIWRAFDQVDRGVPDGALSVRELSTALRQAGAPETEIHQIIEALDVTKDNSVEFTEFLAACLPWRRESMEELKAEVMSAFYTLDTDGDQQVTRDEFALGLFKCHYMSLHPRQKYLIGLIDKDGDHVIQAAEYWAYVDRLCRELSENAIDDTQIVQ</sequence>
<dbReference type="GO" id="GO:0005509">
    <property type="term" value="F:calcium ion binding"/>
    <property type="evidence" value="ECO:0007669"/>
    <property type="project" value="InterPro"/>
</dbReference>
<dbReference type="PROSITE" id="PS00107">
    <property type="entry name" value="PROTEIN_KINASE_ATP"/>
    <property type="match status" value="1"/>
</dbReference>
<keyword evidence="9" id="KW-0418">Kinase</keyword>
<comment type="catalytic activity">
    <reaction evidence="14">
        <text>L-seryl-[protein] + ATP = O-phospho-L-seryl-[protein] + ADP + H(+)</text>
        <dbReference type="Rhea" id="RHEA:17989"/>
        <dbReference type="Rhea" id="RHEA-COMP:9863"/>
        <dbReference type="Rhea" id="RHEA-COMP:11604"/>
        <dbReference type="ChEBI" id="CHEBI:15378"/>
        <dbReference type="ChEBI" id="CHEBI:29999"/>
        <dbReference type="ChEBI" id="CHEBI:30616"/>
        <dbReference type="ChEBI" id="CHEBI:83421"/>
        <dbReference type="ChEBI" id="CHEBI:456216"/>
        <dbReference type="EC" id="2.7.11.1"/>
    </reaction>
</comment>
<reference evidence="19 20" key="1">
    <citation type="submission" date="2014-11" db="EMBL/GenBank/DDBJ databases">
        <authorList>
            <person name="Zhu J."/>
            <person name="Qi W."/>
            <person name="Song R."/>
        </authorList>
    </citation>
    <scope>NUCLEOTIDE SEQUENCE [LARGE SCALE GENOMIC DNA]</scope>
</reference>
<evidence type="ECO:0000256" key="12">
    <source>
        <dbReference type="ARBA" id="ARBA00024334"/>
    </source>
</evidence>
<dbReference type="FunFam" id="1.10.510.10:FF:000571">
    <property type="entry name" value="Maternal embryonic leucine zipper kinase"/>
    <property type="match status" value="1"/>
</dbReference>
<dbReference type="Gene3D" id="1.10.510.10">
    <property type="entry name" value="Transferase(Phosphotransferase) domain 1"/>
    <property type="match status" value="1"/>
</dbReference>
<dbReference type="SUPFAM" id="SSF47473">
    <property type="entry name" value="EF-hand"/>
    <property type="match status" value="2"/>
</dbReference>
<dbReference type="Pfam" id="PF00069">
    <property type="entry name" value="Pkinase"/>
    <property type="match status" value="1"/>
</dbReference>
<dbReference type="InterPro" id="IPR011009">
    <property type="entry name" value="Kinase-like_dom_sf"/>
</dbReference>
<dbReference type="FunFam" id="3.30.200.20:FF:000315">
    <property type="entry name" value="Calcium-dependent protein kinase 3"/>
    <property type="match status" value="1"/>
</dbReference>
<comment type="similarity">
    <text evidence="12">Belongs to the protein kinase superfamily. Ser/Thr protein kinase family. CDPK subfamily.</text>
</comment>
<dbReference type="SMART" id="SM00220">
    <property type="entry name" value="S_TKc"/>
    <property type="match status" value="1"/>
</dbReference>
<proteinExistence type="inferred from homology"/>
<dbReference type="VEuPathDB" id="CryptoDB:Vbra_12847"/>
<dbReference type="InterPro" id="IPR000719">
    <property type="entry name" value="Prot_kinase_dom"/>
</dbReference>
<dbReference type="EC" id="2.7.11.1" evidence="3"/>
<dbReference type="PROSITE" id="PS00108">
    <property type="entry name" value="PROTEIN_KINASE_ST"/>
    <property type="match status" value="1"/>
</dbReference>
<keyword evidence="4" id="KW-0723">Serine/threonine-protein kinase</keyword>
<feature type="domain" description="EF-hand" evidence="18">
    <location>
        <begin position="103"/>
        <end position="138"/>
    </location>
</feature>
<evidence type="ECO:0000256" key="5">
    <source>
        <dbReference type="ARBA" id="ARBA00022679"/>
    </source>
</evidence>
<evidence type="ECO:0000256" key="8">
    <source>
        <dbReference type="ARBA" id="ARBA00022741"/>
    </source>
</evidence>
<evidence type="ECO:0000259" key="18">
    <source>
        <dbReference type="PROSITE" id="PS50222"/>
    </source>
</evidence>
<dbReference type="SMART" id="SM00054">
    <property type="entry name" value="EFh"/>
    <property type="match status" value="4"/>
</dbReference>
<name>A0A0G4EQS3_VITBC</name>
<dbReference type="EMBL" id="CDMY01000295">
    <property type="protein sequence ID" value="CEM00578.1"/>
    <property type="molecule type" value="Genomic_DNA"/>
</dbReference>
<gene>
    <name evidence="19" type="ORF">Vbra_12847</name>
</gene>
<comment type="catalytic activity">
    <reaction evidence="13">
        <text>L-threonyl-[protein] + ATP = O-phospho-L-threonyl-[protein] + ADP + H(+)</text>
        <dbReference type="Rhea" id="RHEA:46608"/>
        <dbReference type="Rhea" id="RHEA-COMP:11060"/>
        <dbReference type="Rhea" id="RHEA-COMP:11605"/>
        <dbReference type="ChEBI" id="CHEBI:15378"/>
        <dbReference type="ChEBI" id="CHEBI:30013"/>
        <dbReference type="ChEBI" id="CHEBI:30616"/>
        <dbReference type="ChEBI" id="CHEBI:61977"/>
        <dbReference type="ChEBI" id="CHEBI:456216"/>
        <dbReference type="EC" id="2.7.11.1"/>
    </reaction>
</comment>
<feature type="binding site" evidence="15">
    <location>
        <position position="293"/>
    </location>
    <ligand>
        <name>ATP</name>
        <dbReference type="ChEBI" id="CHEBI:30616"/>
    </ligand>
</feature>
<dbReference type="Gene3D" id="3.30.200.20">
    <property type="entry name" value="Phosphorylase Kinase, domain 1"/>
    <property type="match status" value="1"/>
</dbReference>